<protein>
    <submittedName>
        <fullName evidence="2">Uncharacterized protein</fullName>
    </submittedName>
</protein>
<evidence type="ECO:0000313" key="2">
    <source>
        <dbReference type="EMBL" id="KZX13865.1"/>
    </source>
</evidence>
<keyword evidence="1" id="KW-0812">Transmembrane</keyword>
<proteinExistence type="predicted"/>
<dbReference type="PATRIC" id="fig|66851.6.peg.320"/>
<dbReference type="EMBL" id="LWMU01000043">
    <property type="protein sequence ID" value="KZX13865.1"/>
    <property type="molecule type" value="Genomic_DNA"/>
</dbReference>
<gene>
    <name evidence="2" type="ORF">MBORA_02700</name>
</gene>
<evidence type="ECO:0000313" key="3">
    <source>
        <dbReference type="Proteomes" id="UP000077428"/>
    </source>
</evidence>
<reference evidence="3" key="1">
    <citation type="journal article" date="2016" name="Genome Announc.">
        <title>Draft Genome Sequences of Methanobrevibacter curvatus DSM11111, Methanobrevibacter cuticularis DSM11139, Methanobrevibacter filiformis DSM11501, and Methanobrevibacter oralis DSM7256.</title>
        <authorList>
            <person name="Poehlein A."/>
            <person name="Seedorf H."/>
        </authorList>
    </citation>
    <scope>NUCLEOTIDE SEQUENCE [LARGE SCALE GENOMIC DNA]</scope>
    <source>
        <strain evidence="3">DSM 7256 / JCM 30027 / ZR</strain>
    </source>
</reference>
<name>A0A166BVV0_METOA</name>
<keyword evidence="3" id="KW-1185">Reference proteome</keyword>
<keyword evidence="1" id="KW-0472">Membrane</keyword>
<comment type="caution">
    <text evidence="2">The sequence shown here is derived from an EMBL/GenBank/DDBJ whole genome shotgun (WGS) entry which is preliminary data.</text>
</comment>
<accession>A0A166BVV0</accession>
<dbReference type="Proteomes" id="UP000077428">
    <property type="component" value="Unassembled WGS sequence"/>
</dbReference>
<sequence length="32" mass="3489">MKKLSGLQLAALFIITIMVLSGVAGFLLMVFY</sequence>
<feature type="transmembrane region" description="Helical" evidence="1">
    <location>
        <begin position="7"/>
        <end position="31"/>
    </location>
</feature>
<evidence type="ECO:0000256" key="1">
    <source>
        <dbReference type="SAM" id="Phobius"/>
    </source>
</evidence>
<organism evidence="2 3">
    <name type="scientific">Methanobrevibacter oralis</name>
    <dbReference type="NCBI Taxonomy" id="66851"/>
    <lineage>
        <taxon>Archaea</taxon>
        <taxon>Methanobacteriati</taxon>
        <taxon>Methanobacteriota</taxon>
        <taxon>Methanomada group</taxon>
        <taxon>Methanobacteria</taxon>
        <taxon>Methanobacteriales</taxon>
        <taxon>Methanobacteriaceae</taxon>
        <taxon>Methanobrevibacter</taxon>
    </lineage>
</organism>
<dbReference type="AlphaFoldDB" id="A0A166BVV0"/>
<keyword evidence="1" id="KW-1133">Transmembrane helix</keyword>